<dbReference type="Proteomes" id="UP000282106">
    <property type="component" value="Unassembled WGS sequence"/>
</dbReference>
<accession>A0A3N0VGY6</accession>
<keyword evidence="2" id="KW-1185">Reference proteome</keyword>
<dbReference type="InParanoid" id="A0A3N0VGY6"/>
<evidence type="ECO:0008006" key="3">
    <source>
        <dbReference type="Google" id="ProtNLM"/>
    </source>
</evidence>
<dbReference type="EMBL" id="RJVO01000002">
    <property type="protein sequence ID" value="ROH91920.1"/>
    <property type="molecule type" value="Genomic_DNA"/>
</dbReference>
<name>A0A3N0VGY6_9GAMM</name>
<dbReference type="InterPro" id="IPR023373">
    <property type="entry name" value="YmcC_sf"/>
</dbReference>
<protein>
    <recommendedName>
        <fullName evidence="3">YjbF family lipoprotein</fullName>
    </recommendedName>
</protein>
<dbReference type="SUPFAM" id="SSF159270">
    <property type="entry name" value="YmcC-like"/>
    <property type="match status" value="1"/>
</dbReference>
<evidence type="ECO:0000313" key="1">
    <source>
        <dbReference type="EMBL" id="ROH91920.1"/>
    </source>
</evidence>
<proteinExistence type="predicted"/>
<comment type="caution">
    <text evidence="1">The sequence shown here is derived from an EMBL/GenBank/DDBJ whole genome shotgun (WGS) entry which is preliminary data.</text>
</comment>
<organism evidence="1 2">
    <name type="scientific">Stagnimonas aquatica</name>
    <dbReference type="NCBI Taxonomy" id="2689987"/>
    <lineage>
        <taxon>Bacteria</taxon>
        <taxon>Pseudomonadati</taxon>
        <taxon>Pseudomonadota</taxon>
        <taxon>Gammaproteobacteria</taxon>
        <taxon>Nevskiales</taxon>
        <taxon>Nevskiaceae</taxon>
        <taxon>Stagnimonas</taxon>
    </lineage>
</organism>
<gene>
    <name evidence="1" type="ORF">ED208_05985</name>
</gene>
<reference evidence="1 2" key="1">
    <citation type="submission" date="2018-10" db="EMBL/GenBank/DDBJ databases">
        <authorList>
            <person name="Chen W.-M."/>
        </authorList>
    </citation>
    <scope>NUCLEOTIDE SEQUENCE [LARGE SCALE GENOMIC DNA]</scope>
    <source>
        <strain evidence="1 2">THS-13</strain>
    </source>
</reference>
<dbReference type="FunCoup" id="A0A3N0VGY6">
    <property type="interactions" value="24"/>
</dbReference>
<sequence>MGQMLQGYRDIQRAKAEYPLSVARIRAFPKPLLGMQVRGGLKGLMYLDDREGGQERWLSSNGVLLVLDAGRVVRSRGFASDVLGNVPLKWQDPLGSRLDPGKSYQFSRQLDLGPDRYGIVTEHRMDYLGKEALQVLDRPQSAAVWTETVRLPRLRLQWSNRYYLDPASGFVLRSTQHLDLDVELTLEYLSV</sequence>
<dbReference type="Pfam" id="PF11102">
    <property type="entry name" value="YjbF"/>
    <property type="match status" value="1"/>
</dbReference>
<dbReference type="RefSeq" id="WP_123210964.1">
    <property type="nucleotide sequence ID" value="NZ_RJVO01000002.1"/>
</dbReference>
<dbReference type="AlphaFoldDB" id="A0A3N0VGY6"/>
<dbReference type="Gene3D" id="2.40.360.10">
    <property type="entry name" value="YmcC-like"/>
    <property type="match status" value="1"/>
</dbReference>
<dbReference type="InterPro" id="IPR021308">
    <property type="entry name" value="GfcB"/>
</dbReference>
<evidence type="ECO:0000313" key="2">
    <source>
        <dbReference type="Proteomes" id="UP000282106"/>
    </source>
</evidence>